<dbReference type="AlphaFoldDB" id="A0A3E3EEV6"/>
<evidence type="ECO:0000256" key="1">
    <source>
        <dbReference type="SAM" id="Phobius"/>
    </source>
</evidence>
<keyword evidence="1" id="KW-0812">Transmembrane</keyword>
<protein>
    <submittedName>
        <fullName evidence="2">Uncharacterized protein</fullName>
    </submittedName>
</protein>
<name>A0A3E3EEV6_9FIRM</name>
<gene>
    <name evidence="2" type="ORF">DXB93_04500</name>
</gene>
<evidence type="ECO:0000313" key="3">
    <source>
        <dbReference type="Proteomes" id="UP000261032"/>
    </source>
</evidence>
<accession>A0A3E3EEV6</accession>
<comment type="caution">
    <text evidence="2">The sequence shown here is derived from an EMBL/GenBank/DDBJ whole genome shotgun (WGS) entry which is preliminary data.</text>
</comment>
<keyword evidence="1" id="KW-0472">Membrane</keyword>
<organism evidence="2 3">
    <name type="scientific">Thomasclavelia ramosa</name>
    <dbReference type="NCBI Taxonomy" id="1547"/>
    <lineage>
        <taxon>Bacteria</taxon>
        <taxon>Bacillati</taxon>
        <taxon>Bacillota</taxon>
        <taxon>Erysipelotrichia</taxon>
        <taxon>Erysipelotrichales</taxon>
        <taxon>Coprobacillaceae</taxon>
        <taxon>Thomasclavelia</taxon>
    </lineage>
</organism>
<proteinExistence type="predicted"/>
<dbReference type="RefSeq" id="WP_117580755.1">
    <property type="nucleotide sequence ID" value="NZ_CP176642.1"/>
</dbReference>
<evidence type="ECO:0000313" key="2">
    <source>
        <dbReference type="EMBL" id="RGD86444.1"/>
    </source>
</evidence>
<feature type="transmembrane region" description="Helical" evidence="1">
    <location>
        <begin position="12"/>
        <end position="34"/>
    </location>
</feature>
<sequence>MRKKDIEIKPKKIKLIIALIIVIVYLICCVVRATSLIQNYYVNFVTLLVMQNTFNLILLVIALLTLYFAERKILINKINEYERGEN</sequence>
<keyword evidence="1" id="KW-1133">Transmembrane helix</keyword>
<dbReference type="Proteomes" id="UP000261032">
    <property type="component" value="Unassembled WGS sequence"/>
</dbReference>
<reference evidence="2 3" key="1">
    <citation type="submission" date="2018-08" db="EMBL/GenBank/DDBJ databases">
        <title>A genome reference for cultivated species of the human gut microbiota.</title>
        <authorList>
            <person name="Zou Y."/>
            <person name="Xue W."/>
            <person name="Luo G."/>
        </authorList>
    </citation>
    <scope>NUCLEOTIDE SEQUENCE [LARGE SCALE GENOMIC DNA]</scope>
    <source>
        <strain evidence="2 3">OM06-4</strain>
    </source>
</reference>
<dbReference type="EMBL" id="QUSL01000005">
    <property type="protein sequence ID" value="RGD86444.1"/>
    <property type="molecule type" value="Genomic_DNA"/>
</dbReference>
<feature type="transmembrane region" description="Helical" evidence="1">
    <location>
        <begin position="40"/>
        <end position="69"/>
    </location>
</feature>